<keyword evidence="6" id="KW-0547">Nucleotide-binding</keyword>
<dbReference type="AlphaFoldDB" id="A0A218WWM5"/>
<keyword evidence="9" id="KW-1133">Transmembrane helix</keyword>
<evidence type="ECO:0000256" key="2">
    <source>
        <dbReference type="ARBA" id="ARBA00022527"/>
    </source>
</evidence>
<name>A0A218WWM5_PUNGR</name>
<keyword evidence="5" id="KW-0732">Signal</keyword>
<dbReference type="PIRSF" id="PIRSF000654">
    <property type="entry name" value="Integrin-linked_kinase"/>
    <property type="match status" value="1"/>
</dbReference>
<evidence type="ECO:0000256" key="5">
    <source>
        <dbReference type="ARBA" id="ARBA00022729"/>
    </source>
</evidence>
<dbReference type="FunFam" id="1.10.510.10:FF:000590">
    <property type="entry name" value="PR5-like receptor kinase"/>
    <property type="match status" value="1"/>
</dbReference>
<keyword evidence="11" id="KW-0325">Glycoprotein</keyword>
<dbReference type="Gene3D" id="3.30.200.20">
    <property type="entry name" value="Phosphorylase Kinase, domain 1"/>
    <property type="match status" value="1"/>
</dbReference>
<accession>A0A218WWM5</accession>
<keyword evidence="7" id="KW-0418">Kinase</keyword>
<comment type="caution">
    <text evidence="13">The sequence shown here is derived from an EMBL/GenBank/DDBJ whole genome shotgun (WGS) entry which is preliminary data.</text>
</comment>
<evidence type="ECO:0000256" key="3">
    <source>
        <dbReference type="ARBA" id="ARBA00022679"/>
    </source>
</evidence>
<dbReference type="SUPFAM" id="SSF56112">
    <property type="entry name" value="Protein kinase-like (PK-like)"/>
    <property type="match status" value="1"/>
</dbReference>
<evidence type="ECO:0000259" key="12">
    <source>
        <dbReference type="PROSITE" id="PS50011"/>
    </source>
</evidence>
<dbReference type="InterPro" id="IPR000719">
    <property type="entry name" value="Prot_kinase_dom"/>
</dbReference>
<evidence type="ECO:0000256" key="11">
    <source>
        <dbReference type="ARBA" id="ARBA00023180"/>
    </source>
</evidence>
<comment type="subcellular location">
    <subcellularLocation>
        <location evidence="1">Membrane</location>
        <topology evidence="1">Single-pass type I membrane protein</topology>
    </subcellularLocation>
</comment>
<keyword evidence="10" id="KW-0472">Membrane</keyword>
<dbReference type="Gene3D" id="1.10.510.10">
    <property type="entry name" value="Transferase(Phosphotransferase) domain 1"/>
    <property type="match status" value="1"/>
</dbReference>
<evidence type="ECO:0000256" key="7">
    <source>
        <dbReference type="ARBA" id="ARBA00022777"/>
    </source>
</evidence>
<dbReference type="PANTHER" id="PTHR27009">
    <property type="entry name" value="RUST RESISTANCE KINASE LR10-RELATED"/>
    <property type="match status" value="1"/>
</dbReference>
<protein>
    <recommendedName>
        <fullName evidence="12">Protein kinase domain-containing protein</fullName>
    </recommendedName>
</protein>
<dbReference type="GO" id="GO:0004674">
    <property type="term" value="F:protein serine/threonine kinase activity"/>
    <property type="evidence" value="ECO:0007669"/>
    <property type="project" value="UniProtKB-KW"/>
</dbReference>
<organism evidence="13 14">
    <name type="scientific">Punica granatum</name>
    <name type="common">Pomegranate</name>
    <dbReference type="NCBI Taxonomy" id="22663"/>
    <lineage>
        <taxon>Eukaryota</taxon>
        <taxon>Viridiplantae</taxon>
        <taxon>Streptophyta</taxon>
        <taxon>Embryophyta</taxon>
        <taxon>Tracheophyta</taxon>
        <taxon>Spermatophyta</taxon>
        <taxon>Magnoliopsida</taxon>
        <taxon>eudicotyledons</taxon>
        <taxon>Gunneridae</taxon>
        <taxon>Pentapetalae</taxon>
        <taxon>rosids</taxon>
        <taxon>malvids</taxon>
        <taxon>Myrtales</taxon>
        <taxon>Lythraceae</taxon>
        <taxon>Punica</taxon>
    </lineage>
</organism>
<dbReference type="SMART" id="SM00220">
    <property type="entry name" value="S_TKc"/>
    <property type="match status" value="1"/>
</dbReference>
<proteinExistence type="predicted"/>
<keyword evidence="3" id="KW-0808">Transferase</keyword>
<dbReference type="EMBL" id="MTKT01003165">
    <property type="protein sequence ID" value="OWM76601.1"/>
    <property type="molecule type" value="Genomic_DNA"/>
</dbReference>
<evidence type="ECO:0000256" key="4">
    <source>
        <dbReference type="ARBA" id="ARBA00022692"/>
    </source>
</evidence>
<feature type="domain" description="Protein kinase" evidence="12">
    <location>
        <begin position="1"/>
        <end position="291"/>
    </location>
</feature>
<dbReference type="Proteomes" id="UP000197138">
    <property type="component" value="Unassembled WGS sequence"/>
</dbReference>
<evidence type="ECO:0000256" key="1">
    <source>
        <dbReference type="ARBA" id="ARBA00004479"/>
    </source>
</evidence>
<dbReference type="GO" id="GO:0016020">
    <property type="term" value="C:membrane"/>
    <property type="evidence" value="ECO:0007669"/>
    <property type="project" value="UniProtKB-SubCell"/>
</dbReference>
<evidence type="ECO:0000256" key="9">
    <source>
        <dbReference type="ARBA" id="ARBA00022989"/>
    </source>
</evidence>
<dbReference type="PROSITE" id="PS50011">
    <property type="entry name" value="PROTEIN_KINASE_DOM"/>
    <property type="match status" value="1"/>
</dbReference>
<keyword evidence="4" id="KW-0812">Transmembrane</keyword>
<sequence>MTYGKGGGQGGFGSVYKGKLSDGTVVAVKLLNSAKGSGEEFINEVAGISRTSHINIVTLLGFCYERRKRALIYEFMPNGSLDSFSHNDNARSDLRLGWEKLAIGMARGLEYLHRGCNTRILHLDIKPQNIILDNDFNPKISDFGLSKLCLKRESIVSMFAARVTGGYIAPEVFSRSFGRVSYKSDVYSYGMMLIEMIGGRNDLNVGTDQSSEVYFSDQVYKLIEQGYDRDLHGELKEEEEEIARKMALVGVWCIQTDPTQSPSMSRVIDMLEGSLETANSTEAIIVFSPWITKRYFSIGITIALVF</sequence>
<evidence type="ECO:0000256" key="8">
    <source>
        <dbReference type="ARBA" id="ARBA00022840"/>
    </source>
</evidence>
<evidence type="ECO:0000313" key="14">
    <source>
        <dbReference type="Proteomes" id="UP000197138"/>
    </source>
</evidence>
<reference evidence="14" key="1">
    <citation type="journal article" date="2017" name="Plant J.">
        <title>The pomegranate (Punica granatum L.) genome and the genomics of punicalagin biosynthesis.</title>
        <authorList>
            <person name="Qin G."/>
            <person name="Xu C."/>
            <person name="Ming R."/>
            <person name="Tang H."/>
            <person name="Guyot R."/>
            <person name="Kramer E.M."/>
            <person name="Hu Y."/>
            <person name="Yi X."/>
            <person name="Qi Y."/>
            <person name="Xu X."/>
            <person name="Gao Z."/>
            <person name="Pan H."/>
            <person name="Jian J."/>
            <person name="Tian Y."/>
            <person name="Yue Z."/>
            <person name="Xu Y."/>
        </authorList>
    </citation>
    <scope>NUCLEOTIDE SEQUENCE [LARGE SCALE GENOMIC DNA]</scope>
    <source>
        <strain evidence="14">cv. Dabenzi</strain>
    </source>
</reference>
<dbReference type="InterPro" id="IPR008271">
    <property type="entry name" value="Ser/Thr_kinase_AS"/>
</dbReference>
<gene>
    <name evidence="13" type="ORF">CDL15_Pgr023446</name>
</gene>
<dbReference type="InterPro" id="IPR011009">
    <property type="entry name" value="Kinase-like_dom_sf"/>
</dbReference>
<evidence type="ECO:0000256" key="10">
    <source>
        <dbReference type="ARBA" id="ARBA00023136"/>
    </source>
</evidence>
<dbReference type="InterPro" id="IPR045874">
    <property type="entry name" value="LRK10/LRL21-25-like"/>
</dbReference>
<dbReference type="Pfam" id="PF00069">
    <property type="entry name" value="Pkinase"/>
    <property type="match status" value="1"/>
</dbReference>
<evidence type="ECO:0000256" key="6">
    <source>
        <dbReference type="ARBA" id="ARBA00022741"/>
    </source>
</evidence>
<dbReference type="PROSITE" id="PS00108">
    <property type="entry name" value="PROTEIN_KINASE_ST"/>
    <property type="match status" value="1"/>
</dbReference>
<dbReference type="GO" id="GO:0005524">
    <property type="term" value="F:ATP binding"/>
    <property type="evidence" value="ECO:0007669"/>
    <property type="project" value="UniProtKB-KW"/>
</dbReference>
<keyword evidence="8" id="KW-0067">ATP-binding</keyword>
<keyword evidence="2" id="KW-0723">Serine/threonine-protein kinase</keyword>
<evidence type="ECO:0000313" key="13">
    <source>
        <dbReference type="EMBL" id="OWM76601.1"/>
    </source>
</evidence>